<dbReference type="PANTHER" id="PTHR46796">
    <property type="entry name" value="HTH-TYPE TRANSCRIPTIONAL ACTIVATOR RHAS-RELATED"/>
    <property type="match status" value="1"/>
</dbReference>
<dbReference type="InterPro" id="IPR009057">
    <property type="entry name" value="Homeodomain-like_sf"/>
</dbReference>
<dbReference type="AlphaFoldDB" id="A0A917LZS2"/>
<reference evidence="5" key="1">
    <citation type="journal article" date="2014" name="Int. J. Syst. Evol. Microbiol.">
        <title>Complete genome sequence of Corynebacterium casei LMG S-19264T (=DSM 44701T), isolated from a smear-ripened cheese.</title>
        <authorList>
            <consortium name="US DOE Joint Genome Institute (JGI-PGF)"/>
            <person name="Walter F."/>
            <person name="Albersmeier A."/>
            <person name="Kalinowski J."/>
            <person name="Ruckert C."/>
        </authorList>
    </citation>
    <scope>NUCLEOTIDE SEQUENCE</scope>
    <source>
        <strain evidence="5">CGMCC 1.12187</strain>
    </source>
</reference>
<dbReference type="InterPro" id="IPR018060">
    <property type="entry name" value="HTH_AraC"/>
</dbReference>
<dbReference type="PROSITE" id="PS01124">
    <property type="entry name" value="HTH_ARAC_FAMILY_2"/>
    <property type="match status" value="1"/>
</dbReference>
<dbReference type="EMBL" id="BMEQ01000035">
    <property type="protein sequence ID" value="GGG69702.1"/>
    <property type="molecule type" value="Genomic_DNA"/>
</dbReference>
<evidence type="ECO:0000256" key="3">
    <source>
        <dbReference type="ARBA" id="ARBA00023163"/>
    </source>
</evidence>
<name>A0A917LZS2_9MICC</name>
<dbReference type="GO" id="GO:0043565">
    <property type="term" value="F:sequence-specific DNA binding"/>
    <property type="evidence" value="ECO:0007669"/>
    <property type="project" value="InterPro"/>
</dbReference>
<sequence length="319" mass="34804">MGEVFRQELTIADPEVLAGLGERTGMRFGYSSTDPEFSYRLSRAGDDRGAVSAVHVGGTMSLWGDTETFTVAQVHGVRYDWQIGRQTGSAAAGSPVLFRPEHPSLTVIQDADVTLAHLPVELVQEVAETVYGTATPVVFDSCTPAGPRWGRYWSGLARYGAGVVASGAFAEPLVRAELTRYLAVGLLECFPLAGDRQERYLSMEAQTCRYRVAAQFFDDHPGSPITVEDAARAAGTTTAALGRAFRANHPLGLSPAQYLRRTRLEAAHRELEAADPTAGDTVTAIAVRWGFTHRGRFAQYYRQVYGVNPCHTLDHWAPR</sequence>
<keyword evidence="3" id="KW-0804">Transcription</keyword>
<evidence type="ECO:0000256" key="1">
    <source>
        <dbReference type="ARBA" id="ARBA00023015"/>
    </source>
</evidence>
<comment type="caution">
    <text evidence="5">The sequence shown here is derived from an EMBL/GenBank/DDBJ whole genome shotgun (WGS) entry which is preliminary data.</text>
</comment>
<dbReference type="InterPro" id="IPR050204">
    <property type="entry name" value="AraC_XylS_family_regulators"/>
</dbReference>
<accession>A0A917LZS2</accession>
<evidence type="ECO:0000256" key="2">
    <source>
        <dbReference type="ARBA" id="ARBA00023125"/>
    </source>
</evidence>
<protein>
    <recommendedName>
        <fullName evidence="4">HTH araC/xylS-type domain-containing protein</fullName>
    </recommendedName>
</protein>
<organism evidence="5 6">
    <name type="scientific">Kocuria dechangensis</name>
    <dbReference type="NCBI Taxonomy" id="1176249"/>
    <lineage>
        <taxon>Bacteria</taxon>
        <taxon>Bacillati</taxon>
        <taxon>Actinomycetota</taxon>
        <taxon>Actinomycetes</taxon>
        <taxon>Micrococcales</taxon>
        <taxon>Micrococcaceae</taxon>
        <taxon>Kocuria</taxon>
    </lineage>
</organism>
<evidence type="ECO:0000313" key="6">
    <source>
        <dbReference type="Proteomes" id="UP000638848"/>
    </source>
</evidence>
<evidence type="ECO:0000259" key="4">
    <source>
        <dbReference type="PROSITE" id="PS01124"/>
    </source>
</evidence>
<dbReference type="GO" id="GO:0003700">
    <property type="term" value="F:DNA-binding transcription factor activity"/>
    <property type="evidence" value="ECO:0007669"/>
    <property type="project" value="InterPro"/>
</dbReference>
<feature type="domain" description="HTH araC/xylS-type" evidence="4">
    <location>
        <begin position="211"/>
        <end position="315"/>
    </location>
</feature>
<keyword evidence="1" id="KW-0805">Transcription regulation</keyword>
<dbReference type="Gene3D" id="1.10.10.60">
    <property type="entry name" value="Homeodomain-like"/>
    <property type="match status" value="1"/>
</dbReference>
<evidence type="ECO:0000313" key="5">
    <source>
        <dbReference type="EMBL" id="GGG69702.1"/>
    </source>
</evidence>
<dbReference type="Proteomes" id="UP000638848">
    <property type="component" value="Unassembled WGS sequence"/>
</dbReference>
<dbReference type="RefSeq" id="WP_188540031.1">
    <property type="nucleotide sequence ID" value="NZ_BMEQ01000035.1"/>
</dbReference>
<dbReference type="PANTHER" id="PTHR46796:SF12">
    <property type="entry name" value="HTH-TYPE DNA-BINDING TRANSCRIPTIONAL ACTIVATOR EUTR"/>
    <property type="match status" value="1"/>
</dbReference>
<dbReference type="Pfam" id="PF12833">
    <property type="entry name" value="HTH_18"/>
    <property type="match status" value="1"/>
</dbReference>
<keyword evidence="6" id="KW-1185">Reference proteome</keyword>
<keyword evidence="2" id="KW-0238">DNA-binding</keyword>
<proteinExistence type="predicted"/>
<dbReference type="SMART" id="SM00342">
    <property type="entry name" value="HTH_ARAC"/>
    <property type="match status" value="1"/>
</dbReference>
<gene>
    <name evidence="5" type="ORF">GCM10011374_37720</name>
</gene>
<dbReference type="SUPFAM" id="SSF46689">
    <property type="entry name" value="Homeodomain-like"/>
    <property type="match status" value="1"/>
</dbReference>
<reference evidence="5" key="2">
    <citation type="submission" date="2020-09" db="EMBL/GenBank/DDBJ databases">
        <authorList>
            <person name="Sun Q."/>
            <person name="Zhou Y."/>
        </authorList>
    </citation>
    <scope>NUCLEOTIDE SEQUENCE</scope>
    <source>
        <strain evidence="5">CGMCC 1.12187</strain>
    </source>
</reference>